<protein>
    <submittedName>
        <fullName evidence="1">Uncharacterized protein</fullName>
    </submittedName>
</protein>
<dbReference type="HOGENOM" id="CLU_1858479_0_0_1"/>
<evidence type="ECO:0000313" key="1">
    <source>
        <dbReference type="EnsemblPlants" id="ONIVA06G17640.1"/>
    </source>
</evidence>
<name>A0A0E0HQV6_ORYNI</name>
<sequence length="138" mass="15458">MVPCEGPSLMLGRRTHHRLHCATIVETQFGLRINVSRLSLGYQFSSGILSISTLISKELSYQTHSESTDVRRDGFGRFTHWIASQMYPLVFILDFGRSSIANFCLLTIKLFAAIAPHYTGIYKKLSGEEHFGDDSVGT</sequence>
<organism evidence="1">
    <name type="scientific">Oryza nivara</name>
    <name type="common">Indian wild rice</name>
    <name type="synonym">Oryza sativa f. spontanea</name>
    <dbReference type="NCBI Taxonomy" id="4536"/>
    <lineage>
        <taxon>Eukaryota</taxon>
        <taxon>Viridiplantae</taxon>
        <taxon>Streptophyta</taxon>
        <taxon>Embryophyta</taxon>
        <taxon>Tracheophyta</taxon>
        <taxon>Spermatophyta</taxon>
        <taxon>Magnoliopsida</taxon>
        <taxon>Liliopsida</taxon>
        <taxon>Poales</taxon>
        <taxon>Poaceae</taxon>
        <taxon>BOP clade</taxon>
        <taxon>Oryzoideae</taxon>
        <taxon>Oryzeae</taxon>
        <taxon>Oryzinae</taxon>
        <taxon>Oryza</taxon>
    </lineage>
</organism>
<proteinExistence type="predicted"/>
<dbReference type="Gramene" id="ONIVA06G17640.1">
    <property type="protein sequence ID" value="ONIVA06G17640.1"/>
    <property type="gene ID" value="ONIVA06G17640"/>
</dbReference>
<dbReference type="EnsemblPlants" id="ONIVA06G17640.1">
    <property type="protein sequence ID" value="ONIVA06G17640.1"/>
    <property type="gene ID" value="ONIVA06G17640"/>
</dbReference>
<dbReference type="AlphaFoldDB" id="A0A0E0HQV6"/>
<accession>A0A0E0HQV6</accession>
<evidence type="ECO:0000313" key="2">
    <source>
        <dbReference type="Proteomes" id="UP000006591"/>
    </source>
</evidence>
<keyword evidence="2" id="KW-1185">Reference proteome</keyword>
<reference evidence="1" key="2">
    <citation type="submission" date="2018-04" db="EMBL/GenBank/DDBJ databases">
        <title>OnivRS2 (Oryza nivara Reference Sequence Version 2).</title>
        <authorList>
            <person name="Zhang J."/>
            <person name="Kudrna D."/>
            <person name="Lee S."/>
            <person name="Talag J."/>
            <person name="Rajasekar S."/>
            <person name="Welchert J."/>
            <person name="Hsing Y.-I."/>
            <person name="Wing R.A."/>
        </authorList>
    </citation>
    <scope>NUCLEOTIDE SEQUENCE [LARGE SCALE GENOMIC DNA]</scope>
    <source>
        <strain evidence="1">SL10</strain>
    </source>
</reference>
<reference evidence="1" key="1">
    <citation type="submission" date="2015-04" db="UniProtKB">
        <authorList>
            <consortium name="EnsemblPlants"/>
        </authorList>
    </citation>
    <scope>IDENTIFICATION</scope>
    <source>
        <strain evidence="1">SL10</strain>
    </source>
</reference>
<dbReference type="Proteomes" id="UP000006591">
    <property type="component" value="Chromosome 6"/>
</dbReference>